<evidence type="ECO:0000256" key="5">
    <source>
        <dbReference type="ARBA" id="ARBA00023136"/>
    </source>
</evidence>
<comment type="caution">
    <text evidence="8">The sequence shown here is derived from an EMBL/GenBank/DDBJ whole genome shotgun (WGS) entry which is preliminary data.</text>
</comment>
<gene>
    <name evidence="8" type="ORF">CH330_01880</name>
</gene>
<dbReference type="InterPro" id="IPR003856">
    <property type="entry name" value="LPS_length_determ_N"/>
</dbReference>
<dbReference type="GO" id="GO:0005886">
    <property type="term" value="C:plasma membrane"/>
    <property type="evidence" value="ECO:0007669"/>
    <property type="project" value="UniProtKB-SubCell"/>
</dbReference>
<evidence type="ECO:0000313" key="8">
    <source>
        <dbReference type="EMBL" id="OYD16749.1"/>
    </source>
</evidence>
<evidence type="ECO:0000256" key="3">
    <source>
        <dbReference type="ARBA" id="ARBA00022692"/>
    </source>
</evidence>
<name>A0A235BX61_UNCW3</name>
<keyword evidence="4 6" id="KW-1133">Transmembrane helix</keyword>
<reference evidence="8 9" key="1">
    <citation type="submission" date="2017-07" db="EMBL/GenBank/DDBJ databases">
        <title>Recovery of genomes from metagenomes via a dereplication, aggregation, and scoring strategy.</title>
        <authorList>
            <person name="Sieber C.M."/>
            <person name="Probst A.J."/>
            <person name="Sharrar A."/>
            <person name="Thomas B.C."/>
            <person name="Hess M."/>
            <person name="Tringe S.G."/>
            <person name="Banfield J.F."/>
        </authorList>
    </citation>
    <scope>NUCLEOTIDE SEQUENCE [LARGE SCALE GENOMIC DNA]</scope>
    <source>
        <strain evidence="8">JGI_Cruoil_03_51_56</strain>
    </source>
</reference>
<dbReference type="InterPro" id="IPR050445">
    <property type="entry name" value="Bact_polysacc_biosynth/exp"/>
</dbReference>
<dbReference type="Proteomes" id="UP000215559">
    <property type="component" value="Unassembled WGS sequence"/>
</dbReference>
<keyword evidence="2" id="KW-1003">Cell membrane</keyword>
<dbReference type="PANTHER" id="PTHR32309">
    <property type="entry name" value="TYROSINE-PROTEIN KINASE"/>
    <property type="match status" value="1"/>
</dbReference>
<evidence type="ECO:0000256" key="4">
    <source>
        <dbReference type="ARBA" id="ARBA00022989"/>
    </source>
</evidence>
<keyword evidence="3 6" id="KW-0812">Transmembrane</keyword>
<dbReference type="Pfam" id="PF02706">
    <property type="entry name" value="Wzz"/>
    <property type="match status" value="1"/>
</dbReference>
<feature type="domain" description="Polysaccharide chain length determinant N-terminal" evidence="7">
    <location>
        <begin position="4"/>
        <end position="99"/>
    </location>
</feature>
<sequence length="397" mass="44886">MNRLLQYLHVLLKWRKLIFFNTLGLTIIAVVVSLVLPYRYTATAQLLPPPEEDPFGMASVLSGGAGSRLRRLATGGLGNSSSDLMVGVLSSRSVMKKVAERCSIIDYYRIKHHSMEGALKTLDKMTGLKVTDEGIVRINVEAKTPELAAKVANYYVEELDDFLRHSNISQGHNMRVFIERRLGQIDSTLALAQESLKVFQQRHRIVTVDEETKAAIDAYANLKSQLYVKQAELGMMGDVGSPENPYVVGLKHEIGAFQGQLRRLERGNPKDGFGAGFAVSFESLPSVTAEYLRRYRDYKIQDGSYSMLYQQYEYAKIMEARDTPALTVLDYAVPPERRSFPHRSVIVLAVFLFSLVAGIAFAFISEYFGHIQNARPEEYQGWRELRNQFLSVFHKKK</sequence>
<proteinExistence type="predicted"/>
<dbReference type="GO" id="GO:0004713">
    <property type="term" value="F:protein tyrosine kinase activity"/>
    <property type="evidence" value="ECO:0007669"/>
    <property type="project" value="TreeGrafter"/>
</dbReference>
<feature type="transmembrane region" description="Helical" evidence="6">
    <location>
        <begin position="345"/>
        <end position="364"/>
    </location>
</feature>
<dbReference type="PANTHER" id="PTHR32309:SF13">
    <property type="entry name" value="FERRIC ENTEROBACTIN TRANSPORT PROTEIN FEPE"/>
    <property type="match status" value="1"/>
</dbReference>
<evidence type="ECO:0000256" key="2">
    <source>
        <dbReference type="ARBA" id="ARBA00022475"/>
    </source>
</evidence>
<keyword evidence="5 6" id="KW-0472">Membrane</keyword>
<organism evidence="8 9">
    <name type="scientific">candidate division WOR-3 bacterium JGI_Cruoil_03_51_56</name>
    <dbReference type="NCBI Taxonomy" id="1973747"/>
    <lineage>
        <taxon>Bacteria</taxon>
        <taxon>Bacteria division WOR-3</taxon>
    </lineage>
</organism>
<dbReference type="EMBL" id="NOZP01000037">
    <property type="protein sequence ID" value="OYD16749.1"/>
    <property type="molecule type" value="Genomic_DNA"/>
</dbReference>
<evidence type="ECO:0000256" key="1">
    <source>
        <dbReference type="ARBA" id="ARBA00004651"/>
    </source>
</evidence>
<protein>
    <recommendedName>
        <fullName evidence="7">Polysaccharide chain length determinant N-terminal domain-containing protein</fullName>
    </recommendedName>
</protein>
<accession>A0A235BX61</accession>
<feature type="transmembrane region" description="Helical" evidence="6">
    <location>
        <begin position="17"/>
        <end position="36"/>
    </location>
</feature>
<evidence type="ECO:0000256" key="6">
    <source>
        <dbReference type="SAM" id="Phobius"/>
    </source>
</evidence>
<evidence type="ECO:0000313" key="9">
    <source>
        <dbReference type="Proteomes" id="UP000215559"/>
    </source>
</evidence>
<dbReference type="AlphaFoldDB" id="A0A235BX61"/>
<evidence type="ECO:0000259" key="7">
    <source>
        <dbReference type="Pfam" id="PF02706"/>
    </source>
</evidence>
<comment type="subcellular location">
    <subcellularLocation>
        <location evidence="1">Cell membrane</location>
        <topology evidence="1">Multi-pass membrane protein</topology>
    </subcellularLocation>
</comment>